<dbReference type="PATRIC" id="fig|1423814.6.peg.407"/>
<dbReference type="eggNOG" id="ENOG50344W0">
    <property type="taxonomic scope" value="Bacteria"/>
</dbReference>
<evidence type="ECO:0000313" key="2">
    <source>
        <dbReference type="Proteomes" id="UP000004483"/>
    </source>
</evidence>
<comment type="caution">
    <text evidence="1">The sequence shown here is derived from an EMBL/GenBank/DDBJ whole genome shotgun (WGS) entry which is preliminary data.</text>
</comment>
<evidence type="ECO:0008006" key="3">
    <source>
        <dbReference type="Google" id="ProtNLM"/>
    </source>
</evidence>
<dbReference type="HOGENOM" id="CLU_2343157_0_0_9"/>
<reference evidence="1 2" key="1">
    <citation type="submission" date="2009-01" db="EMBL/GenBank/DDBJ databases">
        <authorList>
            <person name="Qin X."/>
            <person name="Bachman B."/>
            <person name="Battles P."/>
            <person name="Bell A."/>
            <person name="Bess C."/>
            <person name="Bickham C."/>
            <person name="Chaboub L."/>
            <person name="Chen D."/>
            <person name="Coyle M."/>
            <person name="Deiros D.R."/>
            <person name="Dinh H."/>
            <person name="Forbes L."/>
            <person name="Fowler G."/>
            <person name="Francisco L."/>
            <person name="Fu Q."/>
            <person name="Gubbala S."/>
            <person name="Hale W."/>
            <person name="Han Y."/>
            <person name="Hemphill L."/>
            <person name="Highlander S.K."/>
            <person name="Hirani K."/>
            <person name="Hogues M."/>
            <person name="Jackson L."/>
            <person name="Jakkamsetti A."/>
            <person name="Javaid M."/>
            <person name="Jiang H."/>
            <person name="Korchina V."/>
            <person name="Kovar C."/>
            <person name="Lara F."/>
            <person name="Lee S."/>
            <person name="Mata R."/>
            <person name="Mathew T."/>
            <person name="Moen C."/>
            <person name="Morales K."/>
            <person name="Munidasa M."/>
            <person name="Nazareth L."/>
            <person name="Ngo R."/>
            <person name="Nguyen L."/>
            <person name="Okwuonu G."/>
            <person name="Ongeri F."/>
            <person name="Patil S."/>
            <person name="Petrosino J."/>
            <person name="Pham C."/>
            <person name="Pham P."/>
            <person name="Pu L.-L."/>
            <person name="Puazo M."/>
            <person name="Raj R."/>
            <person name="Reid J."/>
            <person name="Rouhana J."/>
            <person name="Saada N."/>
            <person name="Shang Y."/>
            <person name="Simmons D."/>
            <person name="Thornton R."/>
            <person name="Warren J."/>
            <person name="Weissenberger G."/>
            <person name="Zhang J."/>
            <person name="Zhang L."/>
            <person name="Zhou C."/>
            <person name="Zhu D."/>
            <person name="Muzny D."/>
            <person name="Worley K."/>
            <person name="Gibbs R."/>
        </authorList>
    </citation>
    <scope>NUCLEOTIDE SEQUENCE [LARGE SCALE GENOMIC DNA]</scope>
    <source>
        <strain evidence="1 2">ATCC 49540</strain>
    </source>
</reference>
<dbReference type="SUPFAM" id="SSF117782">
    <property type="entry name" value="YbjQ-like"/>
    <property type="match status" value="1"/>
</dbReference>
<dbReference type="AlphaFoldDB" id="C2EVY3"/>
<dbReference type="Gene3D" id="3.30.110.70">
    <property type="entry name" value="Hypothetical protein apc22750. Chain B"/>
    <property type="match status" value="1"/>
</dbReference>
<gene>
    <name evidence="1" type="ORF">HMPREF0549_1619</name>
</gene>
<dbReference type="Proteomes" id="UP000004483">
    <property type="component" value="Unassembled WGS sequence"/>
</dbReference>
<name>C2EVY3_9LACO</name>
<dbReference type="InterPro" id="IPR035439">
    <property type="entry name" value="UPF0145_dom_sf"/>
</dbReference>
<organism evidence="1 2">
    <name type="scientific">Limosilactobacillus vaginalis DSM 5837 = ATCC 49540</name>
    <dbReference type="NCBI Taxonomy" id="1423814"/>
    <lineage>
        <taxon>Bacteria</taxon>
        <taxon>Bacillati</taxon>
        <taxon>Bacillota</taxon>
        <taxon>Bacilli</taxon>
        <taxon>Lactobacillales</taxon>
        <taxon>Lactobacillaceae</taxon>
        <taxon>Limosilactobacillus</taxon>
    </lineage>
</organism>
<dbReference type="EMBL" id="ACGV01000186">
    <property type="protein sequence ID" value="EEJ39963.1"/>
    <property type="molecule type" value="Genomic_DNA"/>
</dbReference>
<protein>
    <recommendedName>
        <fullName evidence="3">Heavy metal-binding domain-containing protein</fullName>
    </recommendedName>
</protein>
<sequence>MNKEVNEVFLSTEDYPQAHKVLGVVNATAHLMLPSDAIDSFESLDQLFSEVQQKLRERAAEKKADGIVGVRFNTNVANVQVAPKFLVLTGYGTMIQFIKNK</sequence>
<accession>C2EVY3</accession>
<proteinExistence type="predicted"/>
<dbReference type="STRING" id="1423814.HMPREF0549_1619"/>
<evidence type="ECO:0000313" key="1">
    <source>
        <dbReference type="EMBL" id="EEJ39963.1"/>
    </source>
</evidence>